<keyword evidence="2" id="KW-1133">Transmembrane helix</keyword>
<sequence length="70" mass="7353">MVPDRTDLNLTEAVVAAATEVGRTDGKVIAALAASAVLLLLVVRLHLSGADRASSPHHRARSTPRRSASR</sequence>
<keyword evidence="2" id="KW-0812">Transmembrane</keyword>
<keyword evidence="2" id="KW-0472">Membrane</keyword>
<dbReference type="RefSeq" id="WP_344485467.1">
    <property type="nucleotide sequence ID" value="NZ_BAAASB010000029.1"/>
</dbReference>
<comment type="caution">
    <text evidence="3">The sequence shown here is derived from an EMBL/GenBank/DDBJ whole genome shotgun (WGS) entry which is preliminary data.</text>
</comment>
<dbReference type="Proteomes" id="UP001596160">
    <property type="component" value="Unassembled WGS sequence"/>
</dbReference>
<gene>
    <name evidence="3" type="ORF">ACFPRH_32155</name>
</gene>
<evidence type="ECO:0000256" key="2">
    <source>
        <dbReference type="SAM" id="Phobius"/>
    </source>
</evidence>
<protein>
    <submittedName>
        <fullName evidence="3">Uncharacterized protein</fullName>
    </submittedName>
</protein>
<feature type="region of interest" description="Disordered" evidence="1">
    <location>
        <begin position="51"/>
        <end position="70"/>
    </location>
</feature>
<reference evidence="4" key="1">
    <citation type="journal article" date="2019" name="Int. J. Syst. Evol. Microbiol.">
        <title>The Global Catalogue of Microorganisms (GCM) 10K type strain sequencing project: providing services to taxonomists for standard genome sequencing and annotation.</title>
        <authorList>
            <consortium name="The Broad Institute Genomics Platform"/>
            <consortium name="The Broad Institute Genome Sequencing Center for Infectious Disease"/>
            <person name="Wu L."/>
            <person name="Ma J."/>
        </authorList>
    </citation>
    <scope>NUCLEOTIDE SEQUENCE [LARGE SCALE GENOMIC DNA]</scope>
    <source>
        <strain evidence="4">PCU 266</strain>
    </source>
</reference>
<feature type="compositionally biased region" description="Basic residues" evidence="1">
    <location>
        <begin position="55"/>
        <end position="70"/>
    </location>
</feature>
<dbReference type="EMBL" id="JBHSKP010000033">
    <property type="protein sequence ID" value="MFC5156375.1"/>
    <property type="molecule type" value="Genomic_DNA"/>
</dbReference>
<organism evidence="3 4">
    <name type="scientific">Streptomyces amakusaensis</name>
    <dbReference type="NCBI Taxonomy" id="67271"/>
    <lineage>
        <taxon>Bacteria</taxon>
        <taxon>Bacillati</taxon>
        <taxon>Actinomycetota</taxon>
        <taxon>Actinomycetes</taxon>
        <taxon>Kitasatosporales</taxon>
        <taxon>Streptomycetaceae</taxon>
        <taxon>Streptomyces</taxon>
    </lineage>
</organism>
<accession>A0ABW0AUQ6</accession>
<evidence type="ECO:0000313" key="3">
    <source>
        <dbReference type="EMBL" id="MFC5156375.1"/>
    </source>
</evidence>
<evidence type="ECO:0000256" key="1">
    <source>
        <dbReference type="SAM" id="MobiDB-lite"/>
    </source>
</evidence>
<name>A0ABW0AUQ6_9ACTN</name>
<feature type="transmembrane region" description="Helical" evidence="2">
    <location>
        <begin position="28"/>
        <end position="47"/>
    </location>
</feature>
<keyword evidence="4" id="KW-1185">Reference proteome</keyword>
<evidence type="ECO:0000313" key="4">
    <source>
        <dbReference type="Proteomes" id="UP001596160"/>
    </source>
</evidence>
<proteinExistence type="predicted"/>